<organism evidence="1 2">
    <name type="scientific">Glonium stellatum</name>
    <dbReference type="NCBI Taxonomy" id="574774"/>
    <lineage>
        <taxon>Eukaryota</taxon>
        <taxon>Fungi</taxon>
        <taxon>Dikarya</taxon>
        <taxon>Ascomycota</taxon>
        <taxon>Pezizomycotina</taxon>
        <taxon>Dothideomycetes</taxon>
        <taxon>Pleosporomycetidae</taxon>
        <taxon>Gloniales</taxon>
        <taxon>Gloniaceae</taxon>
        <taxon>Glonium</taxon>
    </lineage>
</organism>
<gene>
    <name evidence="1" type="ORF">AOQ84DRAFT_11334</name>
</gene>
<name>A0A8E2F3H5_9PEZI</name>
<accession>A0A8E2F3H5</accession>
<proteinExistence type="predicted"/>
<keyword evidence="2" id="KW-1185">Reference proteome</keyword>
<dbReference type="PANTHER" id="PTHR38790:SF4">
    <property type="entry name" value="2EXR DOMAIN-CONTAINING PROTEIN"/>
    <property type="match status" value="1"/>
</dbReference>
<dbReference type="Proteomes" id="UP000250140">
    <property type="component" value="Unassembled WGS sequence"/>
</dbReference>
<evidence type="ECO:0000313" key="1">
    <source>
        <dbReference type="EMBL" id="OCL09867.1"/>
    </source>
</evidence>
<dbReference type="PANTHER" id="PTHR38790">
    <property type="entry name" value="2EXR DOMAIN-CONTAINING PROTEIN-RELATED"/>
    <property type="match status" value="1"/>
</dbReference>
<reference evidence="1 2" key="1">
    <citation type="journal article" date="2016" name="Nat. Commun.">
        <title>Ectomycorrhizal ecology is imprinted in the genome of the dominant symbiotic fungus Cenococcum geophilum.</title>
        <authorList>
            <consortium name="DOE Joint Genome Institute"/>
            <person name="Peter M."/>
            <person name="Kohler A."/>
            <person name="Ohm R.A."/>
            <person name="Kuo A."/>
            <person name="Krutzmann J."/>
            <person name="Morin E."/>
            <person name="Arend M."/>
            <person name="Barry K.W."/>
            <person name="Binder M."/>
            <person name="Choi C."/>
            <person name="Clum A."/>
            <person name="Copeland A."/>
            <person name="Grisel N."/>
            <person name="Haridas S."/>
            <person name="Kipfer T."/>
            <person name="LaButti K."/>
            <person name="Lindquist E."/>
            <person name="Lipzen A."/>
            <person name="Maire R."/>
            <person name="Meier B."/>
            <person name="Mihaltcheva S."/>
            <person name="Molinier V."/>
            <person name="Murat C."/>
            <person name="Poggeler S."/>
            <person name="Quandt C.A."/>
            <person name="Sperisen C."/>
            <person name="Tritt A."/>
            <person name="Tisserant E."/>
            <person name="Crous P.W."/>
            <person name="Henrissat B."/>
            <person name="Nehls U."/>
            <person name="Egli S."/>
            <person name="Spatafora J.W."/>
            <person name="Grigoriev I.V."/>
            <person name="Martin F.M."/>
        </authorList>
    </citation>
    <scope>NUCLEOTIDE SEQUENCE [LARGE SCALE GENOMIC DNA]</scope>
    <source>
        <strain evidence="1 2">CBS 207.34</strain>
    </source>
</reference>
<sequence length="245" mass="28292">MGDRFHIDPCKDRHEVCVPAAPVPDWMMAPWEKSNKPNTHLDRILNLHVTRVCQQVYHETKLLPFALNTFVFRHATAFLRFFLCLRAFQAQAVKEVCIFMTAGQRHDDHTLTSRWNNALFVSPLIDRLKGLRILHISITISHTGIGDNGPVRSELADPVQLDSWVIGLQRLRGLPLRDATVIVSDDPNSKFGIEGYSDKFLQYGWNGTHQTWLTLRERECFTAEEKRRWAERIKSMLLKKPVNPP</sequence>
<dbReference type="AlphaFoldDB" id="A0A8E2F3H5"/>
<dbReference type="EMBL" id="KV749348">
    <property type="protein sequence ID" value="OCL09867.1"/>
    <property type="molecule type" value="Genomic_DNA"/>
</dbReference>
<evidence type="ECO:0000313" key="2">
    <source>
        <dbReference type="Proteomes" id="UP000250140"/>
    </source>
</evidence>
<dbReference type="OrthoDB" id="5413827at2759"/>
<protein>
    <submittedName>
        <fullName evidence="1">Uncharacterized protein</fullName>
    </submittedName>
</protein>